<name>A0A8S2DBP5_9BILA</name>
<dbReference type="Pfam" id="PF01926">
    <property type="entry name" value="MMR_HSR1"/>
    <property type="match status" value="1"/>
</dbReference>
<dbReference type="SUPFAM" id="SSF52540">
    <property type="entry name" value="P-loop containing nucleoside triphosphate hydrolases"/>
    <property type="match status" value="1"/>
</dbReference>
<reference evidence="2" key="1">
    <citation type="submission" date="2021-02" db="EMBL/GenBank/DDBJ databases">
        <authorList>
            <person name="Nowell W R."/>
        </authorList>
    </citation>
    <scope>NUCLEOTIDE SEQUENCE</scope>
</reference>
<dbReference type="InterPro" id="IPR027417">
    <property type="entry name" value="P-loop_NTPase"/>
</dbReference>
<dbReference type="InterPro" id="IPR006073">
    <property type="entry name" value="GTP-bd"/>
</dbReference>
<evidence type="ECO:0000259" key="1">
    <source>
        <dbReference type="Pfam" id="PF01926"/>
    </source>
</evidence>
<evidence type="ECO:0000313" key="3">
    <source>
        <dbReference type="EMBL" id="CAF3640545.1"/>
    </source>
</evidence>
<evidence type="ECO:0000313" key="4">
    <source>
        <dbReference type="Proteomes" id="UP000677228"/>
    </source>
</evidence>
<dbReference type="Gene3D" id="3.40.50.300">
    <property type="entry name" value="P-loop containing nucleotide triphosphate hydrolases"/>
    <property type="match status" value="1"/>
</dbReference>
<dbReference type="Proteomes" id="UP000677228">
    <property type="component" value="Unassembled WGS sequence"/>
</dbReference>
<dbReference type="CDD" id="cd00882">
    <property type="entry name" value="Ras_like_GTPase"/>
    <property type="match status" value="1"/>
</dbReference>
<accession>A0A8S2DBP5</accession>
<proteinExistence type="predicted"/>
<dbReference type="Proteomes" id="UP000682733">
    <property type="component" value="Unassembled WGS sequence"/>
</dbReference>
<organism evidence="2 4">
    <name type="scientific">Didymodactylos carnosus</name>
    <dbReference type="NCBI Taxonomy" id="1234261"/>
    <lineage>
        <taxon>Eukaryota</taxon>
        <taxon>Metazoa</taxon>
        <taxon>Spiralia</taxon>
        <taxon>Gnathifera</taxon>
        <taxon>Rotifera</taxon>
        <taxon>Eurotatoria</taxon>
        <taxon>Bdelloidea</taxon>
        <taxon>Philodinida</taxon>
        <taxon>Philodinidae</taxon>
        <taxon>Didymodactylos</taxon>
    </lineage>
</organism>
<dbReference type="AlphaFoldDB" id="A0A8S2DBP5"/>
<dbReference type="EMBL" id="CAJOBA010002336">
    <property type="protein sequence ID" value="CAF3640545.1"/>
    <property type="molecule type" value="Genomic_DNA"/>
</dbReference>
<gene>
    <name evidence="2" type="ORF">OVA965_LOCUS7364</name>
    <name evidence="3" type="ORF">TMI583_LOCUS7359</name>
</gene>
<dbReference type="GO" id="GO:0005525">
    <property type="term" value="F:GTP binding"/>
    <property type="evidence" value="ECO:0007669"/>
    <property type="project" value="InterPro"/>
</dbReference>
<comment type="caution">
    <text evidence="2">The sequence shown here is derived from an EMBL/GenBank/DDBJ whole genome shotgun (WGS) entry which is preliminary data.</text>
</comment>
<evidence type="ECO:0000313" key="2">
    <source>
        <dbReference type="EMBL" id="CAF0855474.1"/>
    </source>
</evidence>
<sequence>MNFIKSCILSTEKKEEEEIPQLPVESPDVKESGFKHLFEIQRISKKQLYDRNPEFVAKYAEEKLKQFTLVVCGAPKTGKSTLINAICGKAVADTSDSLDALTTDTKCYPVEGAYPVIEEEQDYQKKFRINIYDTKGITSWDLSIIDILKSTNPICMIYCATPGTFADLRMVEELIKECVRLKIFVALVCTNMWTNDDEHRETIMQEFDNVLKVHSKDCKRENGVSYYGDIALTMMINSLPFKDPDLGVYKPKEGINRLVYGIMKSLGEDKLLGWCFTVMENEGFWSQMQTQIQGFFADQFSYGTSILWSWVGPKMRWLKEHGLN</sequence>
<feature type="domain" description="G" evidence="1">
    <location>
        <begin position="69"/>
        <end position="142"/>
    </location>
</feature>
<dbReference type="EMBL" id="CAJNOK010002336">
    <property type="protein sequence ID" value="CAF0855474.1"/>
    <property type="molecule type" value="Genomic_DNA"/>
</dbReference>
<protein>
    <recommendedName>
        <fullName evidence="1">G domain-containing protein</fullName>
    </recommendedName>
</protein>